<keyword evidence="4" id="KW-0641">Proline biosynthesis</keyword>
<dbReference type="EMBL" id="VFIY01000014">
    <property type="protein sequence ID" value="TPD59425.1"/>
    <property type="molecule type" value="Genomic_DNA"/>
</dbReference>
<proteinExistence type="inferred from homology"/>
<comment type="catalytic activity">
    <reaction evidence="4">
        <text>L-proline + NAD(+) = (S)-1-pyrroline-5-carboxylate + NADH + 2 H(+)</text>
        <dbReference type="Rhea" id="RHEA:14105"/>
        <dbReference type="ChEBI" id="CHEBI:15378"/>
        <dbReference type="ChEBI" id="CHEBI:17388"/>
        <dbReference type="ChEBI" id="CHEBI:57540"/>
        <dbReference type="ChEBI" id="CHEBI:57945"/>
        <dbReference type="ChEBI" id="CHEBI:60039"/>
        <dbReference type="EC" id="1.5.1.2"/>
    </reaction>
</comment>
<keyword evidence="4" id="KW-0963">Cytoplasm</keyword>
<evidence type="ECO:0000256" key="3">
    <source>
        <dbReference type="ARBA" id="ARBA00023002"/>
    </source>
</evidence>
<evidence type="ECO:0000256" key="5">
    <source>
        <dbReference type="NCBIfam" id="TIGR00112"/>
    </source>
</evidence>
<evidence type="ECO:0000313" key="10">
    <source>
        <dbReference type="Proteomes" id="UP000319148"/>
    </source>
</evidence>
<name>A0A501PGU6_9PROT</name>
<dbReference type="InterPro" id="IPR008927">
    <property type="entry name" value="6-PGluconate_DH-like_C_sf"/>
</dbReference>
<dbReference type="PANTHER" id="PTHR11645">
    <property type="entry name" value="PYRROLINE-5-CARBOXYLATE REDUCTASE"/>
    <property type="match status" value="1"/>
</dbReference>
<dbReference type="InterPro" id="IPR029036">
    <property type="entry name" value="P5CR_dimer"/>
</dbReference>
<sequence length="280" mass="29203">MSDLSRITSQHPLLLIGCGKMGGAMLQGWLGQGLSSDAVWVVDPHLEPARNMVPELDPCAFVENAADLPDGTTPSFVVLAVKPQMMDDAVGQLGELELSESLLLSIAAGKTLSWFESRLGADKAIVRAMPNTPAAIGMGITVGCANSLVSESQKETCTALLSAVGEVDWVEKEGLIDAVTAVSGSGPAYVFHLVEAMASAGERVGLEPDLAMKLALRTVIGAGALLDQSSESASQLRINVTSPNGTTQAALDVLMGEEGLGKLMARAIRAAYDRSRELAD</sequence>
<evidence type="ECO:0000313" key="9">
    <source>
        <dbReference type="EMBL" id="TPD59425.1"/>
    </source>
</evidence>
<keyword evidence="2 4" id="KW-0521">NADP</keyword>
<evidence type="ECO:0000256" key="4">
    <source>
        <dbReference type="HAMAP-Rule" id="MF_01925"/>
    </source>
</evidence>
<comment type="caution">
    <text evidence="9">The sequence shown here is derived from an EMBL/GenBank/DDBJ whole genome shotgun (WGS) entry which is preliminary data.</text>
</comment>
<gene>
    <name evidence="4" type="primary">proC</name>
    <name evidence="9" type="ORF">FIV46_11570</name>
</gene>
<dbReference type="InterPro" id="IPR036291">
    <property type="entry name" value="NAD(P)-bd_dom_sf"/>
</dbReference>
<accession>A0A501PGU6</accession>
<dbReference type="Pfam" id="PF03807">
    <property type="entry name" value="F420_oxidored"/>
    <property type="match status" value="1"/>
</dbReference>
<dbReference type="SUPFAM" id="SSF48179">
    <property type="entry name" value="6-phosphogluconate dehydrogenase C-terminal domain-like"/>
    <property type="match status" value="1"/>
</dbReference>
<dbReference type="AlphaFoldDB" id="A0A501PGU6"/>
<dbReference type="Pfam" id="PF14748">
    <property type="entry name" value="P5CR_dimer"/>
    <property type="match status" value="1"/>
</dbReference>
<dbReference type="NCBIfam" id="TIGR00112">
    <property type="entry name" value="proC"/>
    <property type="match status" value="1"/>
</dbReference>
<dbReference type="Proteomes" id="UP000319148">
    <property type="component" value="Unassembled WGS sequence"/>
</dbReference>
<dbReference type="InterPro" id="IPR000304">
    <property type="entry name" value="Pyrroline-COOH_reductase"/>
</dbReference>
<comment type="catalytic activity">
    <reaction evidence="4">
        <text>L-proline + NADP(+) = (S)-1-pyrroline-5-carboxylate + NADPH + 2 H(+)</text>
        <dbReference type="Rhea" id="RHEA:14109"/>
        <dbReference type="ChEBI" id="CHEBI:15378"/>
        <dbReference type="ChEBI" id="CHEBI:17388"/>
        <dbReference type="ChEBI" id="CHEBI:57783"/>
        <dbReference type="ChEBI" id="CHEBI:58349"/>
        <dbReference type="ChEBI" id="CHEBI:60039"/>
        <dbReference type="EC" id="1.5.1.2"/>
    </reaction>
</comment>
<keyword evidence="3 4" id="KW-0560">Oxidoreductase</keyword>
<dbReference type="EC" id="1.5.1.2" evidence="4 5"/>
<protein>
    <recommendedName>
        <fullName evidence="4 5">Pyrroline-5-carboxylate reductase</fullName>
        <shortName evidence="4">P5C reductase</shortName>
        <shortName evidence="4">P5CR</shortName>
        <ecNumber evidence="4 5">1.5.1.2</ecNumber>
    </recommendedName>
    <alternativeName>
        <fullName evidence="4">PCA reductase</fullName>
    </alternativeName>
</protein>
<organism evidence="9 10">
    <name type="scientific">Emcibacter nanhaiensis</name>
    <dbReference type="NCBI Taxonomy" id="1505037"/>
    <lineage>
        <taxon>Bacteria</taxon>
        <taxon>Pseudomonadati</taxon>
        <taxon>Pseudomonadota</taxon>
        <taxon>Alphaproteobacteria</taxon>
        <taxon>Emcibacterales</taxon>
        <taxon>Emcibacteraceae</taxon>
        <taxon>Emcibacter</taxon>
    </lineage>
</organism>
<dbReference type="PANTHER" id="PTHR11645:SF0">
    <property type="entry name" value="PYRROLINE-5-CARBOXYLATE REDUCTASE 3"/>
    <property type="match status" value="1"/>
</dbReference>
<evidence type="ECO:0000256" key="1">
    <source>
        <dbReference type="ARBA" id="ARBA00005525"/>
    </source>
</evidence>
<dbReference type="PIRSF" id="PIRSF000193">
    <property type="entry name" value="Pyrrol-5-carb_rd"/>
    <property type="match status" value="1"/>
</dbReference>
<evidence type="ECO:0000259" key="7">
    <source>
        <dbReference type="Pfam" id="PF03807"/>
    </source>
</evidence>
<evidence type="ECO:0000259" key="8">
    <source>
        <dbReference type="Pfam" id="PF14748"/>
    </source>
</evidence>
<comment type="similarity">
    <text evidence="1 4">Belongs to the pyrroline-5-carboxylate reductase family.</text>
</comment>
<comment type="function">
    <text evidence="4">Catalyzes the reduction of 1-pyrroline-5-carboxylate (PCA) to L-proline.</text>
</comment>
<dbReference type="PROSITE" id="PS51257">
    <property type="entry name" value="PROKAR_LIPOPROTEIN"/>
    <property type="match status" value="1"/>
</dbReference>
<dbReference type="OrthoDB" id="9805754at2"/>
<dbReference type="GO" id="GO:0005737">
    <property type="term" value="C:cytoplasm"/>
    <property type="evidence" value="ECO:0007669"/>
    <property type="project" value="UniProtKB-SubCell"/>
</dbReference>
<dbReference type="SUPFAM" id="SSF51735">
    <property type="entry name" value="NAD(P)-binding Rossmann-fold domains"/>
    <property type="match status" value="1"/>
</dbReference>
<feature type="domain" description="Pyrroline-5-carboxylate reductase dimerisation" evidence="8">
    <location>
        <begin position="173"/>
        <end position="278"/>
    </location>
</feature>
<keyword evidence="10" id="KW-1185">Reference proteome</keyword>
<feature type="binding site" evidence="6">
    <location>
        <begin position="16"/>
        <end position="21"/>
    </location>
    <ligand>
        <name>NADP(+)</name>
        <dbReference type="ChEBI" id="CHEBI:58349"/>
    </ligand>
</feature>
<keyword evidence="4" id="KW-0028">Amino-acid biosynthesis</keyword>
<comment type="subcellular location">
    <subcellularLocation>
        <location evidence="4">Cytoplasm</location>
    </subcellularLocation>
</comment>
<dbReference type="GO" id="GO:0004735">
    <property type="term" value="F:pyrroline-5-carboxylate reductase activity"/>
    <property type="evidence" value="ECO:0007669"/>
    <property type="project" value="UniProtKB-UniRule"/>
</dbReference>
<dbReference type="UniPathway" id="UPA00098">
    <property type="reaction ID" value="UER00361"/>
</dbReference>
<dbReference type="Gene3D" id="1.10.3730.10">
    <property type="entry name" value="ProC C-terminal domain-like"/>
    <property type="match status" value="1"/>
</dbReference>
<feature type="binding site" evidence="6">
    <location>
        <begin position="80"/>
        <end position="83"/>
    </location>
    <ligand>
        <name>NADP(+)</name>
        <dbReference type="ChEBI" id="CHEBI:58349"/>
    </ligand>
</feature>
<dbReference type="GO" id="GO:0055129">
    <property type="term" value="P:L-proline biosynthetic process"/>
    <property type="evidence" value="ECO:0007669"/>
    <property type="project" value="UniProtKB-UniRule"/>
</dbReference>
<comment type="pathway">
    <text evidence="4">Amino-acid biosynthesis; L-proline biosynthesis; L-proline from L-glutamate 5-semialdehyde: step 1/1.</text>
</comment>
<dbReference type="Gene3D" id="3.40.50.720">
    <property type="entry name" value="NAD(P)-binding Rossmann-like Domain"/>
    <property type="match status" value="1"/>
</dbReference>
<dbReference type="FunFam" id="1.10.3730.10:FF:000001">
    <property type="entry name" value="Pyrroline-5-carboxylate reductase"/>
    <property type="match status" value="1"/>
</dbReference>
<reference evidence="10" key="1">
    <citation type="submission" date="2019-06" db="EMBL/GenBank/DDBJ databases">
        <title>The complete genome of Emcibacter congregatus ZYLT.</title>
        <authorList>
            <person name="Zhao Z."/>
        </authorList>
    </citation>
    <scope>NUCLEOTIDE SEQUENCE [LARGE SCALE GENOMIC DNA]</scope>
    <source>
        <strain evidence="10">MCCC 1A06723</strain>
    </source>
</reference>
<dbReference type="RefSeq" id="WP_139941088.1">
    <property type="nucleotide sequence ID" value="NZ_JBHSYP010000006.1"/>
</dbReference>
<evidence type="ECO:0000256" key="6">
    <source>
        <dbReference type="PIRSR" id="PIRSR000193-1"/>
    </source>
</evidence>
<dbReference type="InterPro" id="IPR028939">
    <property type="entry name" value="P5C_Rdtase_cat_N"/>
</dbReference>
<evidence type="ECO:0000256" key="2">
    <source>
        <dbReference type="ARBA" id="ARBA00022857"/>
    </source>
</evidence>
<dbReference type="HAMAP" id="MF_01925">
    <property type="entry name" value="P5C_reductase"/>
    <property type="match status" value="1"/>
</dbReference>
<feature type="domain" description="Pyrroline-5-carboxylate reductase catalytic N-terminal" evidence="7">
    <location>
        <begin position="15"/>
        <end position="109"/>
    </location>
</feature>